<evidence type="ECO:0008006" key="4">
    <source>
        <dbReference type="Google" id="ProtNLM"/>
    </source>
</evidence>
<keyword evidence="1" id="KW-1133">Transmembrane helix</keyword>
<evidence type="ECO:0000313" key="3">
    <source>
        <dbReference type="Proteomes" id="UP000630142"/>
    </source>
</evidence>
<gene>
    <name evidence="2" type="ORF">GCM10016234_29470</name>
</gene>
<reference evidence="2" key="2">
    <citation type="submission" date="2020-09" db="EMBL/GenBank/DDBJ databases">
        <authorList>
            <person name="Sun Q."/>
            <person name="Kim S."/>
        </authorList>
    </citation>
    <scope>NUCLEOTIDE SEQUENCE</scope>
    <source>
        <strain evidence="2">KCTC 42249</strain>
    </source>
</reference>
<evidence type="ECO:0000313" key="2">
    <source>
        <dbReference type="EMBL" id="GHD18669.1"/>
    </source>
</evidence>
<feature type="transmembrane region" description="Helical" evidence="1">
    <location>
        <begin position="6"/>
        <end position="29"/>
    </location>
</feature>
<keyword evidence="1" id="KW-0472">Membrane</keyword>
<dbReference type="RefSeq" id="WP_189505129.1">
    <property type="nucleotide sequence ID" value="NZ_BMZQ01000002.1"/>
</dbReference>
<protein>
    <recommendedName>
        <fullName evidence="4">Histidine kinase</fullName>
    </recommendedName>
</protein>
<proteinExistence type="predicted"/>
<evidence type="ECO:0000256" key="1">
    <source>
        <dbReference type="SAM" id="Phobius"/>
    </source>
</evidence>
<name>A0A8J3DW72_9HYPH</name>
<organism evidence="2 3">
    <name type="scientific">Tianweitania populi</name>
    <dbReference type="NCBI Taxonomy" id="1607949"/>
    <lineage>
        <taxon>Bacteria</taxon>
        <taxon>Pseudomonadati</taxon>
        <taxon>Pseudomonadota</taxon>
        <taxon>Alphaproteobacteria</taxon>
        <taxon>Hyphomicrobiales</taxon>
        <taxon>Phyllobacteriaceae</taxon>
        <taxon>Tianweitania</taxon>
    </lineage>
</organism>
<dbReference type="EMBL" id="BMZQ01000002">
    <property type="protein sequence ID" value="GHD18669.1"/>
    <property type="molecule type" value="Genomic_DNA"/>
</dbReference>
<comment type="caution">
    <text evidence="2">The sequence shown here is derived from an EMBL/GenBank/DDBJ whole genome shotgun (WGS) entry which is preliminary data.</text>
</comment>
<keyword evidence="3" id="KW-1185">Reference proteome</keyword>
<reference evidence="2" key="1">
    <citation type="journal article" date="2014" name="Int. J. Syst. Evol. Microbiol.">
        <title>Complete genome sequence of Corynebacterium casei LMG S-19264T (=DSM 44701T), isolated from a smear-ripened cheese.</title>
        <authorList>
            <consortium name="US DOE Joint Genome Institute (JGI-PGF)"/>
            <person name="Walter F."/>
            <person name="Albersmeier A."/>
            <person name="Kalinowski J."/>
            <person name="Ruckert C."/>
        </authorList>
    </citation>
    <scope>NUCLEOTIDE SEQUENCE</scope>
    <source>
        <strain evidence="2">KCTC 42249</strain>
    </source>
</reference>
<accession>A0A8J3DW72</accession>
<sequence length="55" mass="6074">MPTLFRFVTVIVILVALVYAAMFALATFVSPRQTQMVVPVPIEQLDRNAVSSPKP</sequence>
<dbReference type="AlphaFoldDB" id="A0A8J3DW72"/>
<dbReference type="Proteomes" id="UP000630142">
    <property type="component" value="Unassembled WGS sequence"/>
</dbReference>
<keyword evidence="1" id="KW-0812">Transmembrane</keyword>